<dbReference type="GO" id="GO:0016020">
    <property type="term" value="C:membrane"/>
    <property type="evidence" value="ECO:0007669"/>
    <property type="project" value="InterPro"/>
</dbReference>
<reference evidence="1 2" key="2">
    <citation type="submission" date="2018-11" db="EMBL/GenBank/DDBJ databases">
        <authorList>
            <consortium name="Pathogen Informatics"/>
        </authorList>
    </citation>
    <scope>NUCLEOTIDE SEQUENCE [LARGE SCALE GENOMIC DNA]</scope>
</reference>
<sequence>MFIINVNIAGNSTPSFSANIYNATLRSDIIPETVIPFETEITVTNVPDSMDLSVSIISNSTNLPFALTSEKKGNIYYAELYASRRLTPTDDTFHSFYIGALDKHNLIRLAVARIDINFERQSMNAPKFNNLNYFRQMDKLPPHVTVLRVTAK</sequence>
<dbReference type="EMBL" id="UZAJ01007130">
    <property type="protein sequence ID" value="VDO49168.1"/>
    <property type="molecule type" value="Genomic_DNA"/>
</dbReference>
<dbReference type="WBParaSite" id="OFLC_0000706801-mRNA-1">
    <property type="protein sequence ID" value="OFLC_0000706801-mRNA-1"/>
    <property type="gene ID" value="OFLC_0000706801"/>
</dbReference>
<proteinExistence type="predicted"/>
<gene>
    <name evidence="1" type="ORF">OFLC_LOCUS7068</name>
</gene>
<evidence type="ECO:0000313" key="2">
    <source>
        <dbReference type="Proteomes" id="UP000267606"/>
    </source>
</evidence>
<dbReference type="GO" id="GO:0005509">
    <property type="term" value="F:calcium ion binding"/>
    <property type="evidence" value="ECO:0007669"/>
    <property type="project" value="InterPro"/>
</dbReference>
<reference evidence="3" key="1">
    <citation type="submission" date="2016-06" db="UniProtKB">
        <authorList>
            <consortium name="WormBaseParasite"/>
        </authorList>
    </citation>
    <scope>IDENTIFICATION</scope>
</reference>
<keyword evidence="2" id="KW-1185">Reference proteome</keyword>
<dbReference type="InterPro" id="IPR015919">
    <property type="entry name" value="Cadherin-like_sf"/>
</dbReference>
<name>A0A183HHV7_9BILA</name>
<evidence type="ECO:0000313" key="3">
    <source>
        <dbReference type="WBParaSite" id="OFLC_0000706801-mRNA-1"/>
    </source>
</evidence>
<dbReference type="SUPFAM" id="SSF49313">
    <property type="entry name" value="Cadherin-like"/>
    <property type="match status" value="1"/>
</dbReference>
<organism evidence="3">
    <name type="scientific">Onchocerca flexuosa</name>
    <dbReference type="NCBI Taxonomy" id="387005"/>
    <lineage>
        <taxon>Eukaryota</taxon>
        <taxon>Metazoa</taxon>
        <taxon>Ecdysozoa</taxon>
        <taxon>Nematoda</taxon>
        <taxon>Chromadorea</taxon>
        <taxon>Rhabditida</taxon>
        <taxon>Spirurina</taxon>
        <taxon>Spiruromorpha</taxon>
        <taxon>Filarioidea</taxon>
        <taxon>Onchocercidae</taxon>
        <taxon>Onchocerca</taxon>
    </lineage>
</organism>
<evidence type="ECO:0000313" key="1">
    <source>
        <dbReference type="EMBL" id="VDO49168.1"/>
    </source>
</evidence>
<dbReference type="Proteomes" id="UP000267606">
    <property type="component" value="Unassembled WGS sequence"/>
</dbReference>
<dbReference type="AlphaFoldDB" id="A0A183HHV7"/>
<accession>A0A183HHV7</accession>
<protein>
    <submittedName>
        <fullName evidence="3">Cadherin domain-containing protein</fullName>
    </submittedName>
</protein>
<dbReference type="STRING" id="387005.A0A183HHV7"/>